<feature type="compositionally biased region" description="Basic residues" evidence="2">
    <location>
        <begin position="1003"/>
        <end position="1018"/>
    </location>
</feature>
<gene>
    <name evidence="3" type="primary">Myh9-002</name>
</gene>
<protein>
    <submittedName>
        <fullName evidence="3">Myosin heavy chain, non-muscle-like</fullName>
    </submittedName>
</protein>
<feature type="compositionally biased region" description="Basic and acidic residues" evidence="2">
    <location>
        <begin position="47"/>
        <end position="59"/>
    </location>
</feature>
<dbReference type="PANTHER" id="PTHR47615:SF1">
    <property type="entry name" value="COILED-COIL DOMAIN-CONTAINING PROTEIN 158"/>
    <property type="match status" value="1"/>
</dbReference>
<feature type="coiled-coil region" evidence="1">
    <location>
        <begin position="570"/>
        <end position="688"/>
    </location>
</feature>
<reference evidence="3" key="1">
    <citation type="submission" date="2020-04" db="EMBL/GenBank/DDBJ databases">
        <authorList>
            <person name="Neveu A P."/>
        </authorList>
    </citation>
    <scope>NUCLEOTIDE SEQUENCE</scope>
    <source>
        <tissue evidence="3">Whole embryo</tissue>
    </source>
</reference>
<evidence type="ECO:0000256" key="2">
    <source>
        <dbReference type="SAM" id="MobiDB-lite"/>
    </source>
</evidence>
<dbReference type="AlphaFoldDB" id="A0A6F9DMB9"/>
<evidence type="ECO:0000313" key="3">
    <source>
        <dbReference type="EMBL" id="CAB3264113.1"/>
    </source>
</evidence>
<feature type="coiled-coil region" evidence="1">
    <location>
        <begin position="798"/>
        <end position="888"/>
    </location>
</feature>
<sequence>MTTIDYDEKIKRLFEEGAKLGATNPKQNDITNLPARNPSAFDAPYESPRDEPYSSEKYKPTPSITFQPIQPSRNLNSNSNNNVTDPSSYKHMSELPRVLNLGPGPSEMADLTNTKIHLENALQDSQIQVDYLTQKLEETKELMGKQKEQFRSAIEQLQKKLQDTVAGRKQLLDLRHHEMHEQEEMIQKLQSTLKELAASNQLQEQALLDAHERMEIMQNKTQASDQALANVRTILSSALQKESRNHSQSFSNVEKVSEFVPDVLVRSLENYITSSQAETDSLRNRVLQLESELNATNQTHEAERMVANSDAADTIKNLKAEYQKSLSEARANTQRAMDEANTLSDQVKDLQQKNTSQEKLLSDAQDRILAMNTQIEEMRSGFSANKDDLRSKLINAECDLRLAKEANAYLTVETDGQKQSINDLQTKLNRVEEELRSEREQRRNLWLKETDSNKEINEMRNQIEEKNLEISRLREIAAQLRGDLNTRLAREVSEAENAQRIKDEERISEITRDNAKLREELARAKSSVEAMERQISDKCVQRTGAMQMIQDKDQQVERLTTQLSLSDRKLIEATEARKTADEKVRSLTRENNELSTQLRNTKADLDRAHLVADDRERVARQLRQQLETKNQEATKIGKEAVKSEDERRDNAMQLKEKTKELENLSKKLKEKDEMLEDYETRISDLVQEKGKIADDIRGIEKEVQRIVKGRDEMYEELTEARFQVGHLIEERDALSKRLKLLHGQYDNEVEKLKRELRHKKRDLQEAQDTLYTIKNVDGKAAKIAAVMQKELTDKRAVIDSLQSEVTKVYDKVESLERDNKKLKKEIANDEKKIEILSANLHDVNAELRKKTKNEKGYKLASDRLQKALEKAAERNAEAQVVIDKQEEELSQGRIKRGLQMLDRKKPGPAMQPTIDQQLGVRLASAPTNENATLQNALIRVLSSMTTREQAQQPMPSRDHFAEGDGPPSNRENVTTNDIFKLLSEVRDQIASREVSTSLPAAREKRHKGERRKHRRRKAMSSADESSDLPVVLMQSDVTSTHSDPLGVSTTMYSDDNLREKSPKGHPVTSSPKKHGSRRFGGHEGGRAPSPVSILLAAGDASLIPTKENEPRHYVPDNDDVMDRDVDDIITRERARDKFVKAAISDNAEELCRQLQDRLQGLSEMGGKLEKQNKAAASLMKKQDKKLKKVRASEPKWR</sequence>
<feature type="region of interest" description="Disordered" evidence="2">
    <location>
        <begin position="17"/>
        <end position="90"/>
    </location>
</feature>
<dbReference type="InterPro" id="IPR031809">
    <property type="entry name" value="CCDC158"/>
</dbReference>
<feature type="coiled-coil region" evidence="1">
    <location>
        <begin position="272"/>
        <end position="534"/>
    </location>
</feature>
<accession>A0A6F9DMB9</accession>
<evidence type="ECO:0000256" key="1">
    <source>
        <dbReference type="SAM" id="Coils"/>
    </source>
</evidence>
<proteinExistence type="evidence at transcript level"/>
<feature type="coiled-coil region" evidence="1">
    <location>
        <begin position="108"/>
        <end position="206"/>
    </location>
</feature>
<dbReference type="EMBL" id="LR788251">
    <property type="protein sequence ID" value="CAB3264113.1"/>
    <property type="molecule type" value="mRNA"/>
</dbReference>
<feature type="region of interest" description="Disordered" evidence="2">
    <location>
        <begin position="990"/>
        <end position="1089"/>
    </location>
</feature>
<keyword evidence="1" id="KW-0175">Coiled coil</keyword>
<feature type="region of interest" description="Disordered" evidence="2">
    <location>
        <begin position="1163"/>
        <end position="1197"/>
    </location>
</feature>
<dbReference type="Pfam" id="PF15921">
    <property type="entry name" value="CCDC158"/>
    <property type="match status" value="1"/>
</dbReference>
<dbReference type="PANTHER" id="PTHR47615">
    <property type="entry name" value="COILED-COIL DOMAIN-CONTAINING PROTEIN 158"/>
    <property type="match status" value="1"/>
</dbReference>
<feature type="compositionally biased region" description="Polar residues" evidence="2">
    <location>
        <begin position="62"/>
        <end position="71"/>
    </location>
</feature>
<feature type="coiled-coil region" evidence="1">
    <location>
        <begin position="735"/>
        <end position="769"/>
    </location>
</feature>
<name>A0A6F9DMB9_9ASCI</name>
<feature type="compositionally biased region" description="Polar residues" evidence="2">
    <location>
        <begin position="945"/>
        <end position="954"/>
    </location>
</feature>
<organism evidence="3">
    <name type="scientific">Phallusia mammillata</name>
    <dbReference type="NCBI Taxonomy" id="59560"/>
    <lineage>
        <taxon>Eukaryota</taxon>
        <taxon>Metazoa</taxon>
        <taxon>Chordata</taxon>
        <taxon>Tunicata</taxon>
        <taxon>Ascidiacea</taxon>
        <taxon>Phlebobranchia</taxon>
        <taxon>Ascidiidae</taxon>
        <taxon>Phallusia</taxon>
    </lineage>
</organism>
<feature type="compositionally biased region" description="Polar residues" evidence="2">
    <location>
        <begin position="1035"/>
        <end position="1053"/>
    </location>
</feature>
<feature type="compositionally biased region" description="Low complexity" evidence="2">
    <location>
        <begin position="72"/>
        <end position="87"/>
    </location>
</feature>
<feature type="region of interest" description="Disordered" evidence="2">
    <location>
        <begin position="945"/>
        <end position="973"/>
    </location>
</feature>